<accession>A0A512NTI6</accession>
<dbReference type="EMBL" id="BKAJ01000332">
    <property type="protein sequence ID" value="GEP62172.1"/>
    <property type="molecule type" value="Genomic_DNA"/>
</dbReference>
<evidence type="ECO:0000313" key="4">
    <source>
        <dbReference type="Proteomes" id="UP000321058"/>
    </source>
</evidence>
<dbReference type="RefSeq" id="WP_147157433.1">
    <property type="nucleotide sequence ID" value="NZ_BKAJ01000332.1"/>
</dbReference>
<dbReference type="Proteomes" id="UP000321058">
    <property type="component" value="Unassembled WGS sequence"/>
</dbReference>
<evidence type="ECO:0000313" key="3">
    <source>
        <dbReference type="EMBL" id="GEP62172.1"/>
    </source>
</evidence>
<dbReference type="OrthoDB" id="9793801at2"/>
<dbReference type="SUPFAM" id="SSF111369">
    <property type="entry name" value="HlyD-like secretion proteins"/>
    <property type="match status" value="2"/>
</dbReference>
<dbReference type="Gene3D" id="2.40.50.100">
    <property type="match status" value="1"/>
</dbReference>
<dbReference type="AlphaFoldDB" id="A0A512NTI6"/>
<keyword evidence="1" id="KW-0472">Membrane</keyword>
<gene>
    <name evidence="3" type="ORF">RSO01_93380</name>
</gene>
<keyword evidence="1" id="KW-0812">Transmembrane</keyword>
<dbReference type="InterPro" id="IPR058625">
    <property type="entry name" value="MdtA-like_BSH"/>
</dbReference>
<dbReference type="Pfam" id="PF25917">
    <property type="entry name" value="BSH_RND"/>
    <property type="match status" value="1"/>
</dbReference>
<dbReference type="Gene3D" id="1.10.287.470">
    <property type="entry name" value="Helix hairpin bin"/>
    <property type="match status" value="2"/>
</dbReference>
<dbReference type="PANTHER" id="PTHR30438:SF1">
    <property type="entry name" value="36 KDA ANTIGEN"/>
    <property type="match status" value="1"/>
</dbReference>
<comment type="caution">
    <text evidence="3">The sequence shown here is derived from an EMBL/GenBank/DDBJ whole genome shotgun (WGS) entry which is preliminary data.</text>
</comment>
<keyword evidence="1" id="KW-1133">Transmembrane helix</keyword>
<reference evidence="3 4" key="1">
    <citation type="submission" date="2019-07" db="EMBL/GenBank/DDBJ databases">
        <title>Whole genome shotgun sequence of Reyranella soli NBRC 108950.</title>
        <authorList>
            <person name="Hosoyama A."/>
            <person name="Uohara A."/>
            <person name="Ohji S."/>
            <person name="Ichikawa N."/>
        </authorList>
    </citation>
    <scope>NUCLEOTIDE SEQUENCE [LARGE SCALE GENOMIC DNA]</scope>
    <source>
        <strain evidence="3 4">NBRC 108950</strain>
    </source>
</reference>
<organism evidence="3 4">
    <name type="scientific">Reyranella soli</name>
    <dbReference type="NCBI Taxonomy" id="1230389"/>
    <lineage>
        <taxon>Bacteria</taxon>
        <taxon>Pseudomonadati</taxon>
        <taxon>Pseudomonadota</taxon>
        <taxon>Alphaproteobacteria</taxon>
        <taxon>Hyphomicrobiales</taxon>
        <taxon>Reyranellaceae</taxon>
        <taxon>Reyranella</taxon>
    </lineage>
</organism>
<proteinExistence type="predicted"/>
<evidence type="ECO:0000256" key="1">
    <source>
        <dbReference type="SAM" id="Phobius"/>
    </source>
</evidence>
<sequence length="333" mass="36043">MTVKTNPGAPRAATIIVAVSIAVILVVSLWYLARPQPLIVQGEADATRVDIAARVDGRVATRSAHRGQDVKAGQILVTIDNPELLTRLREAEAARAVAAADLKRIQVGTRAEVVDARRAALAAAEASAKLAEQNYDRTKQLTAREFASVQKLDEATATLDVTRRSQQQAKLALDEAVNGYTAEERGVAQAALAKAEAAITTLQAQVAELTVKSPMAAQVYHTGADPGEYVSPGVPLLTLVDLSDIWLRFDLREDLVKDLKVGDRFDVRAPALGDKPIAVEVRKIATRGEYAGWRATRATGDFDLRTFEIRAYPTEPVAGLRPGMSVYADWKKR</sequence>
<dbReference type="PANTHER" id="PTHR30438">
    <property type="entry name" value="36 KDA ANTIGEN-RELATED"/>
    <property type="match status" value="1"/>
</dbReference>
<name>A0A512NTI6_9HYPH</name>
<feature type="transmembrane region" description="Helical" evidence="1">
    <location>
        <begin position="12"/>
        <end position="33"/>
    </location>
</feature>
<evidence type="ECO:0000259" key="2">
    <source>
        <dbReference type="Pfam" id="PF25917"/>
    </source>
</evidence>
<feature type="domain" description="Multidrug resistance protein MdtA-like barrel-sandwich hybrid" evidence="2">
    <location>
        <begin position="48"/>
        <end position="237"/>
    </location>
</feature>
<dbReference type="Gene3D" id="2.40.30.170">
    <property type="match status" value="1"/>
</dbReference>
<keyword evidence="4" id="KW-1185">Reference proteome</keyword>
<protein>
    <recommendedName>
        <fullName evidence="2">Multidrug resistance protein MdtA-like barrel-sandwich hybrid domain-containing protein</fullName>
    </recommendedName>
</protein>